<dbReference type="InterPro" id="IPR036188">
    <property type="entry name" value="FAD/NAD-bd_sf"/>
</dbReference>
<name>A0A7W9FNA2_9HYPH</name>
<evidence type="ECO:0000259" key="3">
    <source>
        <dbReference type="Pfam" id="PF01494"/>
    </source>
</evidence>
<evidence type="ECO:0000256" key="2">
    <source>
        <dbReference type="ARBA" id="ARBA00023033"/>
    </source>
</evidence>
<comment type="caution">
    <text evidence="4">The sequence shown here is derived from an EMBL/GenBank/DDBJ whole genome shotgun (WGS) entry which is preliminary data.</text>
</comment>
<dbReference type="PRINTS" id="PR00420">
    <property type="entry name" value="RNGMNOXGNASE"/>
</dbReference>
<sequence>MDVIIVGAGIGGLTLALMLHRKGIPTRVYEGASEIRPIGVGISILPHASRELCELGLRDALAAVAVTAQESCFFNRFGQFVYKEPVGTYAGYEWPQFQIHRGDLQQILYRAYIAEAGADRVITGRRCLRVDQGEGKATATFAVAGHEGETETVEGAAVIGADGIHSVVRKQLHPEDGGPIYSGVNMWRGVTRWKPYLTGASYVRAGWLSHGKMVIYPIRNALDSDGNQLINWVAEVETPQHDKQDWNKQGRLEDFIHYFEDWHFDFLDVPAMIRAADMILEYPMVDKDPLDRWSFGRITLLGDAAHPMYPRGSNGAGQAILDARALADALAAEPDAERALAAYEAERLPATAKVVRTNRTTPPDAILREVWLRSGDKPFDRIEDVISAEELAAITNSYKKVAGYDKQTLAAKRVA</sequence>
<dbReference type="PANTHER" id="PTHR13789">
    <property type="entry name" value="MONOOXYGENASE"/>
    <property type="match status" value="1"/>
</dbReference>
<dbReference type="PANTHER" id="PTHR13789:SF268">
    <property type="entry name" value="5-METHYLPHENAZINE-1-CARBOXYLATE 1-MONOOXYGENASE"/>
    <property type="match status" value="1"/>
</dbReference>
<dbReference type="EMBL" id="JACHOO010000005">
    <property type="protein sequence ID" value="MBB5753738.1"/>
    <property type="molecule type" value="Genomic_DNA"/>
</dbReference>
<dbReference type="Gene3D" id="3.50.50.60">
    <property type="entry name" value="FAD/NAD(P)-binding domain"/>
    <property type="match status" value="1"/>
</dbReference>
<organism evidence="4 5">
    <name type="scientific">Prosthecomicrobium pneumaticum</name>
    <dbReference type="NCBI Taxonomy" id="81895"/>
    <lineage>
        <taxon>Bacteria</taxon>
        <taxon>Pseudomonadati</taxon>
        <taxon>Pseudomonadota</taxon>
        <taxon>Alphaproteobacteria</taxon>
        <taxon>Hyphomicrobiales</taxon>
        <taxon>Kaistiaceae</taxon>
        <taxon>Prosthecomicrobium</taxon>
    </lineage>
</organism>
<reference evidence="4 5" key="1">
    <citation type="submission" date="2020-08" db="EMBL/GenBank/DDBJ databases">
        <title>Genomic Encyclopedia of Type Strains, Phase IV (KMG-IV): sequencing the most valuable type-strain genomes for metagenomic binning, comparative biology and taxonomic classification.</title>
        <authorList>
            <person name="Goeker M."/>
        </authorList>
    </citation>
    <scope>NUCLEOTIDE SEQUENCE [LARGE SCALE GENOMIC DNA]</scope>
    <source>
        <strain evidence="4 5">DSM 16268</strain>
    </source>
</reference>
<dbReference type="RefSeq" id="WP_210308509.1">
    <property type="nucleotide sequence ID" value="NZ_JACHOO010000005.1"/>
</dbReference>
<evidence type="ECO:0000256" key="1">
    <source>
        <dbReference type="ARBA" id="ARBA00023002"/>
    </source>
</evidence>
<keyword evidence="1" id="KW-0560">Oxidoreductase</keyword>
<dbReference type="GO" id="GO:0004497">
    <property type="term" value="F:monooxygenase activity"/>
    <property type="evidence" value="ECO:0007669"/>
    <property type="project" value="UniProtKB-KW"/>
</dbReference>
<evidence type="ECO:0000313" key="4">
    <source>
        <dbReference type="EMBL" id="MBB5753738.1"/>
    </source>
</evidence>
<proteinExistence type="predicted"/>
<dbReference type="InterPro" id="IPR050493">
    <property type="entry name" value="FAD-dep_Monooxygenase_BioMet"/>
</dbReference>
<dbReference type="NCBIfam" id="NF005720">
    <property type="entry name" value="PRK07538.1"/>
    <property type="match status" value="1"/>
</dbReference>
<dbReference type="AlphaFoldDB" id="A0A7W9FNA2"/>
<keyword evidence="2" id="KW-0503">Monooxygenase</keyword>
<keyword evidence="5" id="KW-1185">Reference proteome</keyword>
<dbReference type="InterPro" id="IPR002938">
    <property type="entry name" value="FAD-bd"/>
</dbReference>
<dbReference type="Pfam" id="PF01494">
    <property type="entry name" value="FAD_binding_3"/>
    <property type="match status" value="1"/>
</dbReference>
<accession>A0A7W9FNA2</accession>
<dbReference type="Proteomes" id="UP000523821">
    <property type="component" value="Unassembled WGS sequence"/>
</dbReference>
<protein>
    <submittedName>
        <fullName evidence="4">2-polyprenyl-6-methoxyphenol hydroxylase-like FAD-dependent oxidoreductase</fullName>
    </submittedName>
</protein>
<dbReference type="GO" id="GO:0071949">
    <property type="term" value="F:FAD binding"/>
    <property type="evidence" value="ECO:0007669"/>
    <property type="project" value="InterPro"/>
</dbReference>
<gene>
    <name evidence="4" type="ORF">GGQ63_002808</name>
</gene>
<evidence type="ECO:0000313" key="5">
    <source>
        <dbReference type="Proteomes" id="UP000523821"/>
    </source>
</evidence>
<dbReference type="Gene3D" id="3.30.9.30">
    <property type="match status" value="1"/>
</dbReference>
<dbReference type="SUPFAM" id="SSF54373">
    <property type="entry name" value="FAD-linked reductases, C-terminal domain"/>
    <property type="match status" value="1"/>
</dbReference>
<dbReference type="SUPFAM" id="SSF51905">
    <property type="entry name" value="FAD/NAD(P)-binding domain"/>
    <property type="match status" value="1"/>
</dbReference>
<feature type="domain" description="FAD-binding" evidence="3">
    <location>
        <begin position="2"/>
        <end position="356"/>
    </location>
</feature>